<dbReference type="EMBL" id="CATOUU010000623">
    <property type="protein sequence ID" value="CAI9935725.1"/>
    <property type="molecule type" value="Genomic_DNA"/>
</dbReference>
<dbReference type="EMBL" id="CAXDID020000191">
    <property type="protein sequence ID" value="CAL6052181.1"/>
    <property type="molecule type" value="Genomic_DNA"/>
</dbReference>
<evidence type="ECO:0000313" key="3">
    <source>
        <dbReference type="Proteomes" id="UP001642409"/>
    </source>
</evidence>
<dbReference type="Proteomes" id="UP001642409">
    <property type="component" value="Unassembled WGS sequence"/>
</dbReference>
<reference evidence="2 3" key="2">
    <citation type="submission" date="2024-07" db="EMBL/GenBank/DDBJ databases">
        <authorList>
            <person name="Akdeniz Z."/>
        </authorList>
    </citation>
    <scope>NUCLEOTIDE SEQUENCE [LARGE SCALE GENOMIC DNA]</scope>
</reference>
<evidence type="ECO:0000313" key="1">
    <source>
        <dbReference type="EMBL" id="CAI9935725.1"/>
    </source>
</evidence>
<name>A0AA86TZC7_9EUKA</name>
<keyword evidence="3" id="KW-1185">Reference proteome</keyword>
<comment type="caution">
    <text evidence="1">The sequence shown here is derived from an EMBL/GenBank/DDBJ whole genome shotgun (WGS) entry which is preliminary data.</text>
</comment>
<proteinExistence type="predicted"/>
<gene>
    <name evidence="1" type="ORF">HINF_LOCUS23370</name>
    <name evidence="2" type="ORF">HINF_LOCUS44724</name>
</gene>
<protein>
    <submittedName>
        <fullName evidence="1">Uncharacterized protein</fullName>
    </submittedName>
</protein>
<evidence type="ECO:0000313" key="2">
    <source>
        <dbReference type="EMBL" id="CAL6052181.1"/>
    </source>
</evidence>
<accession>A0AA86TZC7</accession>
<organism evidence="1">
    <name type="scientific">Hexamita inflata</name>
    <dbReference type="NCBI Taxonomy" id="28002"/>
    <lineage>
        <taxon>Eukaryota</taxon>
        <taxon>Metamonada</taxon>
        <taxon>Diplomonadida</taxon>
        <taxon>Hexamitidae</taxon>
        <taxon>Hexamitinae</taxon>
        <taxon>Hexamita</taxon>
    </lineage>
</organism>
<sequence>MIHLLLQNQNNIYNQMINLENTIFSKLNEYSVFNKIEQQIDDPETMFYDPRLFMLPSSYKNVALLNKFKLRLQSGVSFAMQILNMIINPMYGYPQSYVQAAQYLKYSILNDKTDLQNFFSVQQQFINQSLTKFSKFFDGLPKNFDEAVLSKQTFPSELGRNLFQYVYDGKKSQNYNLPFTSPVPLQKVSKDVIIVLNNFQDSESVFASLRETATVFDRIWFYKVESESTYRNIIQSIFGIEYISLQATLNNYEEISKHFSNEKQIQYVKSDQINQILQEVIKIADGSYYSILMELQTNQYSKTVKSEVVMYLFGQENFVQSSDGRQDNFTNDGNVHIFFVGFVNRGFQQQQLFHKNMELYVEYKSQSDFLQSQLQLIVKRLNLLYVSARDEISSVNDSIIVARSIYDSGNQYVGMLLINSFMFETFSDITMNHMDELSATTLKMRIMERQIPIMNPFYQFSQTVYFEQNNKYSLTQTIPVILNKYPQISFNDIASVKLVTIPKLINATSGLFVERFYEYYQLQIVQKDLTIHVGLSSTAITTKSRYGNMNVSYCTPTQSQQIQINSLNLTYLRSQTSRSFKSTSVDCAVMDGYNCIIKEEVDLFRIARQKIVYKPSQDFHTLCYYGIQSTKFKLNTDTQDFLEYLTNIPEFGNISQLIIDHNQFIDSVLNSDNQVWNKIVLKYYPVLPVNHNQFLYQDSCVMVIENNKFVKSSQFSSLKGQLTSSPLLLHILYQKNSEIAYFSKYLESLEYLLDNPIIKAVYLGHSWISGEEINIANLWEQQTFVYSQTGTNEDQKVVNRVCTEIARLYGTQYFVFSTNPDNNEIVKGEQLKSNIDGTNQKFRLSFVNGQTFLTKPLISRNKSVLGIPRVGGYLTLQLDIDNLFSDFAKNTKQFLVMDATGSVLYSQDNSDKYAFGVKQILIKFGYLVETMTNTTIQSAHRSCTRNHDFWDTAFQRSADNEFIVVVSRNTSRFNNILTEEDYNISAVYERSVVFDATSDFFSGGYITVQEFSVLNQFFVSINDMEKASITKETWEIQRITKLETFQQNIPQNISALNQVYSNLTRRDSQIPQDIIRYQFESDKSYIFKHNWIILIISSVFLFLCIVSTKLQRISKKFHFQFLKQFNDVYFQHHNSVVDLFSQQNTLVDDILNNQIVHQIQEYKQQTILLTNLIKNFESYLQLQHLNFIFSEQTFTVLEHNQILALIEDDDQINLFKQLEIQHQELYYRSFALMHKYPQLYQQFIMNLNNLPSWIPNTLATFQSSLELTKCKQLLYVPTKRFITVNNKNVSHLATRLQTALQSRMQSRMHSKPISRQEYIDDIENIPFWFHDKNIIRENPTPYQIQDCKFKIFQDSSISINLLVLCSLYFE</sequence>
<reference evidence="1" key="1">
    <citation type="submission" date="2023-06" db="EMBL/GenBank/DDBJ databases">
        <authorList>
            <person name="Kurt Z."/>
        </authorList>
    </citation>
    <scope>NUCLEOTIDE SEQUENCE</scope>
</reference>